<evidence type="ECO:0000313" key="3">
    <source>
        <dbReference type="EMBL" id="KAF9793232.1"/>
    </source>
</evidence>
<dbReference type="SUPFAM" id="SSF50998">
    <property type="entry name" value="Quinoprotein alcohol dehydrogenase-like"/>
    <property type="match status" value="1"/>
</dbReference>
<dbReference type="InterPro" id="IPR027417">
    <property type="entry name" value="P-loop_NTPase"/>
</dbReference>
<dbReference type="EMBL" id="WIUZ02000001">
    <property type="protein sequence ID" value="KAF9793232.1"/>
    <property type="molecule type" value="Genomic_DNA"/>
</dbReference>
<dbReference type="InterPro" id="IPR015943">
    <property type="entry name" value="WD40/YVTN_repeat-like_dom_sf"/>
</dbReference>
<name>A0A9P6LDA2_9AGAM</name>
<dbReference type="Pfam" id="PF24883">
    <property type="entry name" value="NPHP3_N"/>
    <property type="match status" value="1"/>
</dbReference>
<dbReference type="SUPFAM" id="SSF52540">
    <property type="entry name" value="P-loop containing nucleoside triphosphate hydrolases"/>
    <property type="match status" value="1"/>
</dbReference>
<accession>A0A9P6LDA2</accession>
<dbReference type="InterPro" id="IPR011047">
    <property type="entry name" value="Quinoprotein_ADH-like_sf"/>
</dbReference>
<dbReference type="AlphaFoldDB" id="A0A9P6LDA2"/>
<comment type="caution">
    <text evidence="3">The sequence shown here is derived from an EMBL/GenBank/DDBJ whole genome shotgun (WGS) entry which is preliminary data.</text>
</comment>
<organism evidence="3 4">
    <name type="scientific">Thelephora terrestris</name>
    <dbReference type="NCBI Taxonomy" id="56493"/>
    <lineage>
        <taxon>Eukaryota</taxon>
        <taxon>Fungi</taxon>
        <taxon>Dikarya</taxon>
        <taxon>Basidiomycota</taxon>
        <taxon>Agaricomycotina</taxon>
        <taxon>Agaricomycetes</taxon>
        <taxon>Thelephorales</taxon>
        <taxon>Thelephoraceae</taxon>
        <taxon>Thelephora</taxon>
    </lineage>
</organism>
<evidence type="ECO:0000259" key="2">
    <source>
        <dbReference type="Pfam" id="PF24883"/>
    </source>
</evidence>
<evidence type="ECO:0000256" key="1">
    <source>
        <dbReference type="ARBA" id="ARBA00022737"/>
    </source>
</evidence>
<keyword evidence="1" id="KW-0677">Repeat</keyword>
<gene>
    <name evidence="3" type="ORF">BJ322DRAFT_1154711</name>
</gene>
<dbReference type="OrthoDB" id="308690at2759"/>
<reference evidence="3" key="2">
    <citation type="submission" date="2020-11" db="EMBL/GenBank/DDBJ databases">
        <authorList>
            <consortium name="DOE Joint Genome Institute"/>
            <person name="Kuo A."/>
            <person name="Miyauchi S."/>
            <person name="Kiss E."/>
            <person name="Drula E."/>
            <person name="Kohler A."/>
            <person name="Sanchez-Garcia M."/>
            <person name="Andreopoulos B."/>
            <person name="Barry K.W."/>
            <person name="Bonito G."/>
            <person name="Buee M."/>
            <person name="Carver A."/>
            <person name="Chen C."/>
            <person name="Cichocki N."/>
            <person name="Clum A."/>
            <person name="Culley D."/>
            <person name="Crous P.W."/>
            <person name="Fauchery L."/>
            <person name="Girlanda M."/>
            <person name="Hayes R."/>
            <person name="Keri Z."/>
            <person name="Labutti K."/>
            <person name="Lipzen A."/>
            <person name="Lombard V."/>
            <person name="Magnuson J."/>
            <person name="Maillard F."/>
            <person name="Morin E."/>
            <person name="Murat C."/>
            <person name="Nolan M."/>
            <person name="Ohm R."/>
            <person name="Pangilinan J."/>
            <person name="Pereira M."/>
            <person name="Perotto S."/>
            <person name="Peter M."/>
            <person name="Riley R."/>
            <person name="Sitrit Y."/>
            <person name="Stielow B."/>
            <person name="Szollosi G."/>
            <person name="Zifcakova L."/>
            <person name="Stursova M."/>
            <person name="Spatafora J.W."/>
            <person name="Tedersoo L."/>
            <person name="Vaario L.-M."/>
            <person name="Yamada A."/>
            <person name="Yan M."/>
            <person name="Wang P."/>
            <person name="Xu J."/>
            <person name="Bruns T."/>
            <person name="Baldrian P."/>
            <person name="Vilgalys R."/>
            <person name="Henrissat B."/>
            <person name="Grigoriev I.V."/>
            <person name="Hibbett D."/>
            <person name="Nagy L.G."/>
            <person name="Martin F.M."/>
        </authorList>
    </citation>
    <scope>NUCLEOTIDE SEQUENCE</scope>
    <source>
        <strain evidence="3">UH-Tt-Lm1</strain>
    </source>
</reference>
<dbReference type="Proteomes" id="UP000736335">
    <property type="component" value="Unassembled WGS sequence"/>
</dbReference>
<proteinExistence type="predicted"/>
<protein>
    <recommendedName>
        <fullName evidence="2">Nephrocystin 3-like N-terminal domain-containing protein</fullName>
    </recommendedName>
</protein>
<dbReference type="PANTHER" id="PTHR10039">
    <property type="entry name" value="AMELOGENIN"/>
    <property type="match status" value="1"/>
</dbReference>
<dbReference type="InterPro" id="IPR056884">
    <property type="entry name" value="NPHP3-like_N"/>
</dbReference>
<dbReference type="PANTHER" id="PTHR10039:SF14">
    <property type="entry name" value="NACHT DOMAIN-CONTAINING PROTEIN"/>
    <property type="match status" value="1"/>
</dbReference>
<reference evidence="3" key="1">
    <citation type="journal article" date="2020" name="Nat. Commun.">
        <title>Large-scale genome sequencing of mycorrhizal fungi provides insights into the early evolution of symbiotic traits.</title>
        <authorList>
            <person name="Miyauchi S."/>
            <person name="Kiss E."/>
            <person name="Kuo A."/>
            <person name="Drula E."/>
            <person name="Kohler A."/>
            <person name="Sanchez-Garcia M."/>
            <person name="Morin E."/>
            <person name="Andreopoulos B."/>
            <person name="Barry K.W."/>
            <person name="Bonito G."/>
            <person name="Buee M."/>
            <person name="Carver A."/>
            <person name="Chen C."/>
            <person name="Cichocki N."/>
            <person name="Clum A."/>
            <person name="Culley D."/>
            <person name="Crous P.W."/>
            <person name="Fauchery L."/>
            <person name="Girlanda M."/>
            <person name="Hayes R.D."/>
            <person name="Keri Z."/>
            <person name="LaButti K."/>
            <person name="Lipzen A."/>
            <person name="Lombard V."/>
            <person name="Magnuson J."/>
            <person name="Maillard F."/>
            <person name="Murat C."/>
            <person name="Nolan M."/>
            <person name="Ohm R.A."/>
            <person name="Pangilinan J."/>
            <person name="Pereira M.F."/>
            <person name="Perotto S."/>
            <person name="Peter M."/>
            <person name="Pfister S."/>
            <person name="Riley R."/>
            <person name="Sitrit Y."/>
            <person name="Stielow J.B."/>
            <person name="Szollosi G."/>
            <person name="Zifcakova L."/>
            <person name="Stursova M."/>
            <person name="Spatafora J.W."/>
            <person name="Tedersoo L."/>
            <person name="Vaario L.M."/>
            <person name="Yamada A."/>
            <person name="Yan M."/>
            <person name="Wang P."/>
            <person name="Xu J."/>
            <person name="Bruns T."/>
            <person name="Baldrian P."/>
            <person name="Vilgalys R."/>
            <person name="Dunand C."/>
            <person name="Henrissat B."/>
            <person name="Grigoriev I.V."/>
            <person name="Hibbett D."/>
            <person name="Nagy L.G."/>
            <person name="Martin F.M."/>
        </authorList>
    </citation>
    <scope>NUCLEOTIDE SEQUENCE</scope>
    <source>
        <strain evidence="3">UH-Tt-Lm1</strain>
    </source>
</reference>
<keyword evidence="4" id="KW-1185">Reference proteome</keyword>
<feature type="domain" description="Nephrocystin 3-like N-terminal" evidence="2">
    <location>
        <begin position="157"/>
        <end position="239"/>
    </location>
</feature>
<sequence>MEAPAERSSRGVHTSKNAQEMFRKNRAIGVAGIVFDTAMGAAEAFSPLKAALATISADTAAVMDKVESLRSRVAALEKVFEKPANDEAEKTRREALQTCFGAPRRFAGGYQRLPDDATNGNLQPRVQVDSEKAILNNFRHVKGAGYRREGCKGCLKGTRRIVLDKIELWARDSNKNERPVYWLNGLAGTGKTMIAQTIAERMFAEGQLGASFFCSQNFEDRSNLQLIFPTIAVQLARSCKFILTGRPEPRIREGFCLPLLVDVTDTFVLHEVHSNQINSDIQQFFENSFSEITSRQTGLDNWPTKEQLDLLCKRAAGLFVYAVATVKFIGTRNYHPRKRLDVLLELPESSVQEGKTKFNANTSLDSLYRSILQEAFCVDGAEYDPKVHSVLSAVVLAANPLSPFAIAMLLGFDLEDVTPLLLSVHSLLVLHEDINKPVQPFHKSFPDFITDPTRCTSQRFYISPSHHLELLVCCLNLMDNTLEKNMCQLPEAAVNSQVLDLQERADNNISQALQYACRSWHKHLVNEPTDEITSALCSFLKEKFLLWLEVLSVLGAVRNAVDALKVVAEWSQETSLLDLTNDCFRFVMGFFEVISTSAPHIYHSALFLCPKESIVQEYYGSQVDQLATVIHGVPAVPDTSIANAKFPEKICATGWSPRGKFFAVAWQWSPKIVILDAVTLKQLYNVYPQIGTGGVIGDISLEGVGYCNSMSFSECGTMLGGLFGVETIMIYNILSNTCISSHPVQGPAVDTIWTCGEYLQFATVDSGSIIIWQVSFTSGHPPTKVGSLSTPDRFCKRLAIPPTLSWLAFNDKGRVIVWDAQHHKVLLDFVDAGNPVTMSFSTDGQFFICGTKDEESYLWKKSHHSYLPHQKLVSRFRWSKPLVSPNGESVILSNTSEAIIQLWHIPNASTSFSCVSAQVSPHHQGFLVEFSTDESLIAVVKRGSRTVRIFAMESGAPLLIIDADTEIWGLKITKDKIIAIDDGKIVTWKLSGRDSDLHADRIQAVAFQHAADAEMRSTSVAPNLNYLAIGNLMGGAEVARSEGWMPGFTPDSCVVWTFDGTSRVHQWTIVEEGGSNGIKLQPVKKAIKPQDGFPRHSSYGYQLTDDGRILASSGKQLLWLPHHWRPNSQHQESWFRNILVVWSDKSADPIILKLKV</sequence>
<dbReference type="Gene3D" id="2.130.10.10">
    <property type="entry name" value="YVTN repeat-like/Quinoprotein amine dehydrogenase"/>
    <property type="match status" value="2"/>
</dbReference>
<dbReference type="SUPFAM" id="SSF50969">
    <property type="entry name" value="YVTN repeat-like/Quinoprotein amine dehydrogenase"/>
    <property type="match status" value="1"/>
</dbReference>
<evidence type="ECO:0000313" key="4">
    <source>
        <dbReference type="Proteomes" id="UP000736335"/>
    </source>
</evidence>
<dbReference type="InterPro" id="IPR011044">
    <property type="entry name" value="Quino_amine_DH_bsu"/>
</dbReference>